<geneLocation type="plasmid" evidence="3">
    <name>pAv-optrA</name>
</geneLocation>
<evidence type="ECO:0000256" key="2">
    <source>
        <dbReference type="SAM" id="MobiDB-lite"/>
    </source>
</evidence>
<evidence type="ECO:0000313" key="3">
    <source>
        <dbReference type="EMBL" id="QWY91700.1"/>
    </source>
</evidence>
<feature type="region of interest" description="Disordered" evidence="2">
    <location>
        <begin position="63"/>
        <end position="88"/>
    </location>
</feature>
<sequence length="88" mass="10204">MANLEKLLKQQEELLERIEKEKKETHETLGEELIKQLAISYDDLATKKSIKEAVELIKESLPSNPFTANSESEIENDVHMNDTRTNEY</sequence>
<feature type="coiled-coil region" evidence="1">
    <location>
        <begin position="1"/>
        <end position="28"/>
    </location>
</feature>
<dbReference type="AlphaFoldDB" id="A0A8F3EN83"/>
<evidence type="ECO:0000256" key="1">
    <source>
        <dbReference type="SAM" id="Coils"/>
    </source>
</evidence>
<keyword evidence="1" id="KW-0175">Coiled coil</keyword>
<name>A0A8F3EN83_9LACT</name>
<reference evidence="3" key="1">
    <citation type="submission" date="2020-12" db="EMBL/GenBank/DDBJ databases">
        <authorList>
            <person name="Brenciani A."/>
            <person name="Morroni G."/>
            <person name="Fioriti S."/>
            <person name="Coccitto S.N."/>
            <person name="Cinthi M."/>
            <person name="Giovanetti E."/>
        </authorList>
    </citation>
    <scope>NUCLEOTIDE SEQUENCE</scope>
    <source>
        <plasmid evidence="3">pAv-optrA</plasmid>
    </source>
</reference>
<feature type="compositionally biased region" description="Basic and acidic residues" evidence="2">
    <location>
        <begin position="76"/>
        <end position="88"/>
    </location>
</feature>
<accession>A0A8F3EN83</accession>
<organism evidence="3">
    <name type="scientific">Aerococcus viridans</name>
    <dbReference type="NCBI Taxonomy" id="1377"/>
    <lineage>
        <taxon>Bacteria</taxon>
        <taxon>Bacillati</taxon>
        <taxon>Bacillota</taxon>
        <taxon>Bacilli</taxon>
        <taxon>Lactobacillales</taxon>
        <taxon>Aerococcaceae</taxon>
        <taxon>Aerococcus</taxon>
    </lineage>
</organism>
<dbReference type="EMBL" id="MW364930">
    <property type="protein sequence ID" value="QWY91700.1"/>
    <property type="molecule type" value="Genomic_DNA"/>
</dbReference>
<keyword evidence="3" id="KW-0614">Plasmid</keyword>
<protein>
    <submittedName>
        <fullName evidence="3">Uncharacterized protein</fullName>
    </submittedName>
</protein>
<proteinExistence type="predicted"/>